<keyword evidence="3" id="KW-1185">Reference proteome</keyword>
<dbReference type="PROSITE" id="PS51257">
    <property type="entry name" value="PROKAR_LIPOPROTEIN"/>
    <property type="match status" value="1"/>
</dbReference>
<dbReference type="AlphaFoldDB" id="A0A3D8IPG8"/>
<accession>A0A3D8IPG8</accession>
<organism evidence="2 3">
    <name type="scientific">Helicobacter equorum</name>
    <dbReference type="NCBI Taxonomy" id="361872"/>
    <lineage>
        <taxon>Bacteria</taxon>
        <taxon>Pseudomonadati</taxon>
        <taxon>Campylobacterota</taxon>
        <taxon>Epsilonproteobacteria</taxon>
        <taxon>Campylobacterales</taxon>
        <taxon>Helicobacteraceae</taxon>
        <taxon>Helicobacter</taxon>
    </lineage>
</organism>
<keyword evidence="1" id="KW-1133">Transmembrane helix</keyword>
<evidence type="ECO:0000313" key="2">
    <source>
        <dbReference type="EMBL" id="RDU66880.1"/>
    </source>
</evidence>
<evidence type="ECO:0008006" key="4">
    <source>
        <dbReference type="Google" id="ProtNLM"/>
    </source>
</evidence>
<dbReference type="Proteomes" id="UP000256514">
    <property type="component" value="Unassembled WGS sequence"/>
</dbReference>
<dbReference type="RefSeq" id="WP_115571199.1">
    <property type="nucleotide sequence ID" value="NZ_NXLT01000004.1"/>
</dbReference>
<gene>
    <name evidence="2" type="ORF">CQA54_05845</name>
</gene>
<proteinExistence type="predicted"/>
<evidence type="ECO:0000256" key="1">
    <source>
        <dbReference type="SAM" id="Phobius"/>
    </source>
</evidence>
<feature type="transmembrane region" description="Helical" evidence="1">
    <location>
        <begin position="6"/>
        <end position="33"/>
    </location>
</feature>
<protein>
    <recommendedName>
        <fullName evidence="4">AsmA-like C-terminal domain-containing protein</fullName>
    </recommendedName>
</protein>
<reference evidence="2 3" key="1">
    <citation type="submission" date="2018-04" db="EMBL/GenBank/DDBJ databases">
        <title>Novel Campyloabacter and Helicobacter Species and Strains.</title>
        <authorList>
            <person name="Mannion A.J."/>
            <person name="Shen Z."/>
            <person name="Fox J.G."/>
        </authorList>
    </citation>
    <scope>NUCLEOTIDE SEQUENCE [LARGE SCALE GENOMIC DNA]</scope>
    <source>
        <strain evidence="2 3">MIT 12-6600</strain>
    </source>
</reference>
<name>A0A3D8IPG8_9HELI</name>
<sequence length="667" mass="73537">MLKKSIFWFLGIVAACAIIAYTLLFSAFGNALLKPLLQAKIDSLAPIKLEITQFSLKPDALYLELQNGAYIDIVLDGHFWIPSQEFTLTLNALVHDISIFGELVDTPLQGAFRLEAQSSGTFDDFNIVAKSDIAKSFSTLHIYLRNQQLQSLEVYMQEASIQELLAMLGHKPYINGVLSIDTKLIHKDSAFEGATNAVVRNGVFNTEALQKDFGIALEDNSFSARLDTQTQDKSITHTFEFLAPIGNIHAQGVATLPDTLSFATLRTMPIDTSFRFGFSNLTPFSPIFARAIRGSLQGSGTITGALLEALEIQGHSDFANSNTHYKLMFKDLLPLSFEAHTQNMALKELLWMLYLPPYTSATLDADLFMTNLHTTPTTRIVAKANGMLNPDTKIMPLTLPRTPLTLHISMNLNGSNGDGALSLVGDSLQLEANPLKIQDFTFFSPYTLHIQDLTKLAFSSGITLRGGLDFSGNMTFDKLIAFDFLTQSLGGMITGNYRDSQINAQLHDIASQKILALFGIAPVVQAELSGNFSYNTLAQRGVLSLSGKDGKMSTNALSNDVVRFLGVDMTKEIYQNVALDTKFDDATLHANFALDSQNTHLQSQKTHINLQTRTIDSLLTLRIGKNEANVWLTQNLQKPNVRVELKNLVLDSAELLQGLGNFLHKKK</sequence>
<dbReference type="EMBL" id="NXLT01000004">
    <property type="protein sequence ID" value="RDU66880.1"/>
    <property type="molecule type" value="Genomic_DNA"/>
</dbReference>
<keyword evidence="1" id="KW-0812">Transmembrane</keyword>
<dbReference type="OrthoDB" id="5328582at2"/>
<keyword evidence="1" id="KW-0472">Membrane</keyword>
<evidence type="ECO:0000313" key="3">
    <source>
        <dbReference type="Proteomes" id="UP000256514"/>
    </source>
</evidence>
<comment type="caution">
    <text evidence="2">The sequence shown here is derived from an EMBL/GenBank/DDBJ whole genome shotgun (WGS) entry which is preliminary data.</text>
</comment>